<keyword evidence="2" id="KW-0560">Oxidoreductase</keyword>
<dbReference type="RefSeq" id="WP_054328232.1">
    <property type="nucleotide sequence ID" value="NZ_JACOPL010000003.1"/>
</dbReference>
<evidence type="ECO:0000256" key="1">
    <source>
        <dbReference type="ARBA" id="ARBA00022630"/>
    </source>
</evidence>
<dbReference type="PRINTS" id="PR00368">
    <property type="entry name" value="FADPNR"/>
</dbReference>
<evidence type="ECO:0000313" key="4">
    <source>
        <dbReference type="EMBL" id="MBC5724530.1"/>
    </source>
</evidence>
<keyword evidence="5" id="KW-1185">Reference proteome</keyword>
<dbReference type="Gene3D" id="3.50.50.60">
    <property type="entry name" value="FAD/NAD(P)-binding domain"/>
    <property type="match status" value="2"/>
</dbReference>
<feature type="domain" description="FAD/NAD(P)-binding" evidence="3">
    <location>
        <begin position="3"/>
        <end position="272"/>
    </location>
</feature>
<reference evidence="4" key="1">
    <citation type="submission" date="2020-08" db="EMBL/GenBank/DDBJ databases">
        <title>Genome public.</title>
        <authorList>
            <person name="Liu C."/>
            <person name="Sun Q."/>
        </authorList>
    </citation>
    <scope>NUCLEOTIDE SEQUENCE</scope>
    <source>
        <strain evidence="4">NSJ-28</strain>
    </source>
</reference>
<proteinExistence type="predicted"/>
<dbReference type="EMBL" id="JACOPL010000003">
    <property type="protein sequence ID" value="MBC5724530.1"/>
    <property type="molecule type" value="Genomic_DNA"/>
</dbReference>
<organism evidence="4 5">
    <name type="scientific">Agathobaculum faecis</name>
    <dbReference type="NCBI Taxonomy" id="2763013"/>
    <lineage>
        <taxon>Bacteria</taxon>
        <taxon>Bacillati</taxon>
        <taxon>Bacillota</taxon>
        <taxon>Clostridia</taxon>
        <taxon>Eubacteriales</taxon>
        <taxon>Butyricicoccaceae</taxon>
        <taxon>Agathobaculum</taxon>
    </lineage>
</organism>
<sequence length="285" mass="28952">MPSILIVGGGPAGLSAAIYAARANIPTTVLYKDGGALGRTEKIENYFGFVEPLSGPDLLARGRAQAARLGVTLTEAEVTGIEYAEVGFSVKSTGGAFPADAVILATGAPRAVPPIPGVLKFEGRGVSYCAVCDAFFYRGKPVAVLGQGEYALEETRTLLPVASSVTLLTAGGALQAAVPAGLSVDTRPVTAVEGTDRVTQVVFESGEPLPVDGVFIAYGTAGSADFARKLGAQLENGRIQTDIGMATAVPGLFAAGDCTGGLLQVSKAVSDGAQAAMSAVKFLRK</sequence>
<evidence type="ECO:0000313" key="5">
    <source>
        <dbReference type="Proteomes" id="UP000606499"/>
    </source>
</evidence>
<protein>
    <submittedName>
        <fullName evidence="4">NAD(P)/FAD-dependent oxidoreductase</fullName>
    </submittedName>
</protein>
<dbReference type="PRINTS" id="PR00469">
    <property type="entry name" value="PNDRDTASEII"/>
</dbReference>
<dbReference type="AlphaFoldDB" id="A0A923RXM8"/>
<dbReference type="SUPFAM" id="SSF51905">
    <property type="entry name" value="FAD/NAD(P)-binding domain"/>
    <property type="match status" value="1"/>
</dbReference>
<evidence type="ECO:0000259" key="3">
    <source>
        <dbReference type="Pfam" id="PF07992"/>
    </source>
</evidence>
<dbReference type="InterPro" id="IPR036188">
    <property type="entry name" value="FAD/NAD-bd_sf"/>
</dbReference>
<dbReference type="InterPro" id="IPR023753">
    <property type="entry name" value="FAD/NAD-binding_dom"/>
</dbReference>
<comment type="caution">
    <text evidence="4">The sequence shown here is derived from an EMBL/GenBank/DDBJ whole genome shotgun (WGS) entry which is preliminary data.</text>
</comment>
<name>A0A923RXM8_9FIRM</name>
<dbReference type="PANTHER" id="PTHR48105">
    <property type="entry name" value="THIOREDOXIN REDUCTASE 1-RELATED-RELATED"/>
    <property type="match status" value="1"/>
</dbReference>
<gene>
    <name evidence="4" type="ORF">H8S45_03475</name>
</gene>
<accession>A0A923RXM8</accession>
<dbReference type="Pfam" id="PF07992">
    <property type="entry name" value="Pyr_redox_2"/>
    <property type="match status" value="1"/>
</dbReference>
<dbReference type="Proteomes" id="UP000606499">
    <property type="component" value="Unassembled WGS sequence"/>
</dbReference>
<evidence type="ECO:0000256" key="2">
    <source>
        <dbReference type="ARBA" id="ARBA00023002"/>
    </source>
</evidence>
<dbReference type="InterPro" id="IPR050097">
    <property type="entry name" value="Ferredoxin-NADP_redctase_2"/>
</dbReference>
<keyword evidence="1" id="KW-0285">Flavoprotein</keyword>
<dbReference type="GO" id="GO:0016491">
    <property type="term" value="F:oxidoreductase activity"/>
    <property type="evidence" value="ECO:0007669"/>
    <property type="project" value="UniProtKB-KW"/>
</dbReference>